<accession>A0A7S3DJB0</accession>
<evidence type="ECO:0000256" key="1">
    <source>
        <dbReference type="ARBA" id="ARBA00007210"/>
    </source>
</evidence>
<reference evidence="6" key="1">
    <citation type="submission" date="2021-01" db="EMBL/GenBank/DDBJ databases">
        <authorList>
            <person name="Corre E."/>
            <person name="Pelletier E."/>
            <person name="Niang G."/>
            <person name="Scheremetjew M."/>
            <person name="Finn R."/>
            <person name="Kale V."/>
            <person name="Holt S."/>
            <person name="Cochrane G."/>
            <person name="Meng A."/>
            <person name="Brown T."/>
            <person name="Cohen L."/>
        </authorList>
    </citation>
    <scope>NUCLEOTIDE SEQUENCE</scope>
    <source>
        <strain evidence="6">NIES-2562</strain>
    </source>
</reference>
<evidence type="ECO:0000313" key="6">
    <source>
        <dbReference type="EMBL" id="CAE0259025.1"/>
    </source>
</evidence>
<dbReference type="Gene3D" id="1.20.58.1220">
    <property type="entry name" value="Exo84p, C-terminal helical domain"/>
    <property type="match status" value="1"/>
</dbReference>
<dbReference type="InterPro" id="IPR032403">
    <property type="entry name" value="Exo84_C"/>
</dbReference>
<evidence type="ECO:0000256" key="4">
    <source>
        <dbReference type="ARBA" id="ARBA00022927"/>
    </source>
</evidence>
<dbReference type="GO" id="GO:0015031">
    <property type="term" value="P:protein transport"/>
    <property type="evidence" value="ECO:0007669"/>
    <property type="project" value="UniProtKB-KW"/>
</dbReference>
<comment type="similarity">
    <text evidence="1">Belongs to the EXO84 family.</text>
</comment>
<dbReference type="GO" id="GO:0003774">
    <property type="term" value="F:cytoskeletal motor activity"/>
    <property type="evidence" value="ECO:0007669"/>
    <property type="project" value="InterPro"/>
</dbReference>
<keyword evidence="3" id="KW-0268">Exocytosis</keyword>
<dbReference type="PANTHER" id="PTHR21426:SF12">
    <property type="entry name" value="EXOCYST COMPLEX COMPONENT 8"/>
    <property type="match status" value="1"/>
</dbReference>
<dbReference type="InterPro" id="IPR016159">
    <property type="entry name" value="Cullin_repeat-like_dom_sf"/>
</dbReference>
<dbReference type="Pfam" id="PF16528">
    <property type="entry name" value="Exo84_C"/>
    <property type="match status" value="1"/>
</dbReference>
<dbReference type="GO" id="GO:0000145">
    <property type="term" value="C:exocyst"/>
    <property type="evidence" value="ECO:0007669"/>
    <property type="project" value="InterPro"/>
</dbReference>
<dbReference type="PROSITE" id="PS51757">
    <property type="entry name" value="TH1"/>
    <property type="match status" value="1"/>
</dbReference>
<evidence type="ECO:0000256" key="2">
    <source>
        <dbReference type="ARBA" id="ARBA00022448"/>
    </source>
</evidence>
<sequence>MEAGGRDYKAVAKSPILKRLLERNGAKRETILLSCSVHKISHNDKRQKRIFVLTNNAFYLITKENTFKRRTPLEDIDSVSFSSSSSQLIVYVPNEHDLLLDGGGKKDEIVNDLRRAAEGKTGQKLQAKMINSSNLRDFVRNQKGKAAHAFYVGRARAKTRAEVVKAVIDRDQFSLPSFESRSYIEQCMRTLTEHDFKRRVVELQDVKKGLSMELQKRVIEHYEEFIRTSKEIRGMEQDLIRLRSCLSDFQGVLKSMKEYRVQNSKQMDAMLASTSMEAERGDTNFLEVYEGAQELLEDMEVAVLERRYGDAVERGKEALAKATAIPEDDELLGEGNSPNAPSSRDKAILVGKIEDAIAVLTLKISEDLQQRTVSKKDVQRLVGYLIKLGRSEDARSIFLQLKSRDIESMLRRLQFHGDVTVLVGKTANILFGGINAVTTDFNAMFEAVGGLSSLVSWAGKLMEDVLGRTFESHVFPTMNVKDIGACVKSALLQCKGLEGLGLTLSFMLKNLINKNMEEVFSVYFDRLLADIDSDLQTENWASGDVLVPWKGKDNREREGERREERVGKNEYAQHIRDGQSESIAVKLTASAKKVYDSLQFFIRDVRDIELQVYSPIVEGVIRLVSTYSEHMVERVHVQADTFTDKQFLSAIANAYFLRYYLYEHLRLQLRVVFKREVVEFDRMKRGLTQANERLLDVFCKRRAEAAVKDKLKWSSFDRFPYSDSSLPLSDEVMPTHAFQQLVVLLAKLATAVKASISAQACVQVVSSVIEEIGMQMLDEEVFWSSSHGGGSVDDGFGEDGVQQFVLDVRFMLAACAGYVTERASEAFDSLVERALLQYCEETGQDFRTLLRDDKWFQEAIAIALKRMEPLVGRFGYFEAA</sequence>
<dbReference type="PANTHER" id="PTHR21426">
    <property type="entry name" value="EXOCYST COMPLEX COMPONENT 8"/>
    <property type="match status" value="1"/>
</dbReference>
<evidence type="ECO:0000259" key="5">
    <source>
        <dbReference type="PROSITE" id="PS51757"/>
    </source>
</evidence>
<dbReference type="Pfam" id="PF06017">
    <property type="entry name" value="Myosin_TH1"/>
    <property type="match status" value="1"/>
</dbReference>
<dbReference type="AlphaFoldDB" id="A0A7S3DJB0"/>
<dbReference type="InterPro" id="IPR042561">
    <property type="entry name" value="Exo84_C_1"/>
</dbReference>
<dbReference type="InterPro" id="IPR033961">
    <property type="entry name" value="Exo84"/>
</dbReference>
<dbReference type="SUPFAM" id="SSF74788">
    <property type="entry name" value="Cullin repeat-like"/>
    <property type="match status" value="1"/>
</dbReference>
<gene>
    <name evidence="6" type="ORF">PBIL07802_LOCUS21292</name>
</gene>
<keyword evidence="2" id="KW-0813">Transport</keyword>
<dbReference type="Pfam" id="PF08700">
    <property type="entry name" value="VPS51_Exo84_N"/>
    <property type="match status" value="1"/>
</dbReference>
<dbReference type="GO" id="GO:0006893">
    <property type="term" value="P:Golgi to plasma membrane transport"/>
    <property type="evidence" value="ECO:0007669"/>
    <property type="project" value="TreeGrafter"/>
</dbReference>
<dbReference type="InterPro" id="IPR010926">
    <property type="entry name" value="Myosin_TH1"/>
</dbReference>
<protein>
    <recommendedName>
        <fullName evidence="5">TH1 domain-containing protein</fullName>
    </recommendedName>
</protein>
<dbReference type="GO" id="GO:0006887">
    <property type="term" value="P:exocytosis"/>
    <property type="evidence" value="ECO:0007669"/>
    <property type="project" value="UniProtKB-KW"/>
</dbReference>
<dbReference type="Gene3D" id="1.20.58.1210">
    <property type="entry name" value="Exo84p, N-terminal helical domain"/>
    <property type="match status" value="1"/>
</dbReference>
<keyword evidence="4" id="KW-0653">Protein transport</keyword>
<dbReference type="EMBL" id="HBIB01032806">
    <property type="protein sequence ID" value="CAE0259025.1"/>
    <property type="molecule type" value="Transcribed_RNA"/>
</dbReference>
<evidence type="ECO:0000256" key="3">
    <source>
        <dbReference type="ARBA" id="ARBA00022483"/>
    </source>
</evidence>
<proteinExistence type="inferred from homology"/>
<organism evidence="6">
    <name type="scientific">Palpitomonas bilix</name>
    <dbReference type="NCBI Taxonomy" id="652834"/>
    <lineage>
        <taxon>Eukaryota</taxon>
        <taxon>Eukaryota incertae sedis</taxon>
    </lineage>
</organism>
<dbReference type="InterPro" id="IPR042560">
    <property type="entry name" value="Exo84_C_2"/>
</dbReference>
<feature type="domain" description="TH1" evidence="5">
    <location>
        <begin position="1"/>
        <end position="177"/>
    </location>
</feature>
<name>A0A7S3DJB0_9EUKA</name>
<dbReference type="GO" id="GO:0016459">
    <property type="term" value="C:myosin complex"/>
    <property type="evidence" value="ECO:0007669"/>
    <property type="project" value="InterPro"/>
</dbReference>